<reference evidence="14 15" key="1">
    <citation type="journal article" date="2014" name="Genome Announc.">
        <title>Draft genome sequences of the altered schaedler flora, a defined bacterial community from gnotobiotic mice.</title>
        <authorList>
            <person name="Wannemuehler M.J."/>
            <person name="Overstreet A.M."/>
            <person name="Ward D.V."/>
            <person name="Phillips G.J."/>
        </authorList>
    </citation>
    <scope>NUCLEOTIDE SEQUENCE [LARGE SCALE GENOMIC DNA]</scope>
    <source>
        <strain evidence="14 15">ASF492</strain>
    </source>
</reference>
<comment type="caution">
    <text evidence="9">Lacks conserved residue(s) required for the propagation of feature annotation.</text>
</comment>
<dbReference type="PANTHER" id="PTHR30081:SF1">
    <property type="entry name" value="PROTEIN TRANSLOCASE SUBUNIT SECD"/>
    <property type="match status" value="1"/>
</dbReference>
<gene>
    <name evidence="10" type="primary">secF</name>
    <name evidence="9" type="synonym">secD</name>
    <name evidence="14" type="ORF">C823_03346</name>
</gene>
<dbReference type="eggNOG" id="COG0342">
    <property type="taxonomic scope" value="Bacteria"/>
</dbReference>
<dbReference type="GO" id="GO:0043952">
    <property type="term" value="P:protein transport by the Sec complex"/>
    <property type="evidence" value="ECO:0007669"/>
    <property type="project" value="UniProtKB-UniRule"/>
</dbReference>
<comment type="function">
    <text evidence="9">Part of the Sec protein translocase complex. Interacts with the SecYEG preprotein conducting channel. SecDF uses the proton motive force (PMF) to complete protein translocation after the ATP-dependent function of SecA.</text>
</comment>
<proteinExistence type="inferred from homology"/>
<evidence type="ECO:0000313" key="15">
    <source>
        <dbReference type="Proteomes" id="UP000012589"/>
    </source>
</evidence>
<feature type="domain" description="Protein export membrane protein SecD/SecF C-terminal" evidence="11">
    <location>
        <begin position="224"/>
        <end position="388"/>
    </location>
</feature>
<evidence type="ECO:0000256" key="8">
    <source>
        <dbReference type="ARBA" id="ARBA00023136"/>
    </source>
</evidence>
<feature type="transmembrane region" description="Helical" evidence="9">
    <location>
        <begin position="244"/>
        <end position="265"/>
    </location>
</feature>
<dbReference type="Pfam" id="PF21760">
    <property type="entry name" value="SecD_1st"/>
    <property type="match status" value="1"/>
</dbReference>
<evidence type="ECO:0000256" key="4">
    <source>
        <dbReference type="ARBA" id="ARBA00022692"/>
    </source>
</evidence>
<keyword evidence="4 9" id="KW-0812">Transmembrane</keyword>
<dbReference type="Gene3D" id="1.20.1640.10">
    <property type="entry name" value="Multidrug efflux transporter AcrB transmembrane domain"/>
    <property type="match status" value="2"/>
</dbReference>
<evidence type="ECO:0000256" key="6">
    <source>
        <dbReference type="ARBA" id="ARBA00022989"/>
    </source>
</evidence>
<dbReference type="InterPro" id="IPR005665">
    <property type="entry name" value="SecF_bac"/>
</dbReference>
<dbReference type="SUPFAM" id="SSF82866">
    <property type="entry name" value="Multidrug efflux transporter AcrB transmembrane domain"/>
    <property type="match status" value="2"/>
</dbReference>
<accession>N2AC97</accession>
<dbReference type="HOGENOM" id="CLU_007894_3_0_9"/>
<evidence type="ECO:0000256" key="9">
    <source>
        <dbReference type="HAMAP-Rule" id="MF_01463"/>
    </source>
</evidence>
<keyword evidence="8 9" id="KW-0472">Membrane</keyword>
<comment type="subcellular location">
    <subcellularLocation>
        <location evidence="1 9">Cell membrane</location>
        <topology evidence="1 9">Multi-pass membrane protein</topology>
    </subcellularLocation>
</comment>
<comment type="caution">
    <text evidence="14">The sequence shown here is derived from an EMBL/GenBank/DDBJ whole genome shotgun (WGS) entry which is preliminary data.</text>
</comment>
<feature type="domain" description="SecDF P1 head subdomain" evidence="13">
    <location>
        <begin position="124"/>
        <end position="221"/>
    </location>
</feature>
<dbReference type="InterPro" id="IPR048634">
    <property type="entry name" value="SecD_SecF_C"/>
</dbReference>
<dbReference type="NCBIfam" id="TIGR01129">
    <property type="entry name" value="secD"/>
    <property type="match status" value="1"/>
</dbReference>
<dbReference type="GO" id="GO:0065002">
    <property type="term" value="P:intracellular protein transmembrane transport"/>
    <property type="evidence" value="ECO:0007669"/>
    <property type="project" value="UniProtKB-UniRule"/>
</dbReference>
<dbReference type="InterPro" id="IPR005791">
    <property type="entry name" value="SecD"/>
</dbReference>
<comment type="subunit">
    <text evidence="10">Forms a complex with SecD. Part of the essential Sec protein translocation apparatus which comprises SecA, SecYEG and auxiliary proteins SecDF. Other proteins may also be involved.</text>
</comment>
<evidence type="ECO:0000259" key="11">
    <source>
        <dbReference type="Pfam" id="PF02355"/>
    </source>
</evidence>
<dbReference type="NCBIfam" id="TIGR00916">
    <property type="entry name" value="2A0604s01"/>
    <property type="match status" value="2"/>
</dbReference>
<evidence type="ECO:0000256" key="10">
    <source>
        <dbReference type="HAMAP-Rule" id="MF_01464"/>
    </source>
</evidence>
<dbReference type="OrthoDB" id="9805019at2"/>
<keyword evidence="2 9" id="KW-0813">Transport</keyword>
<feature type="transmembrane region" description="Helical" evidence="9">
    <location>
        <begin position="601"/>
        <end position="622"/>
    </location>
</feature>
<dbReference type="EMBL" id="AQFT01000100">
    <property type="protein sequence ID" value="EMZ24083.1"/>
    <property type="molecule type" value="Genomic_DNA"/>
</dbReference>
<evidence type="ECO:0000256" key="2">
    <source>
        <dbReference type="ARBA" id="ARBA00022448"/>
    </source>
</evidence>
<evidence type="ECO:0000256" key="5">
    <source>
        <dbReference type="ARBA" id="ARBA00022927"/>
    </source>
</evidence>
<dbReference type="GO" id="GO:0006605">
    <property type="term" value="P:protein targeting"/>
    <property type="evidence" value="ECO:0007669"/>
    <property type="project" value="UniProtKB-UniRule"/>
</dbReference>
<dbReference type="InterPro" id="IPR054384">
    <property type="entry name" value="SecDF_P1_head"/>
</dbReference>
<keyword evidence="7 9" id="KW-0811">Translocation</keyword>
<keyword evidence="3 9" id="KW-1003">Cell membrane</keyword>
<feature type="transmembrane region" description="Helical" evidence="9">
    <location>
        <begin position="656"/>
        <end position="675"/>
    </location>
</feature>
<feature type="transmembrane region" description="Helical" evidence="9">
    <location>
        <begin position="573"/>
        <end position="595"/>
    </location>
</feature>
<dbReference type="PRINTS" id="PR01755">
    <property type="entry name" value="SECFTRNLCASE"/>
</dbReference>
<dbReference type="InterPro" id="IPR022645">
    <property type="entry name" value="SecD/SecF_bac"/>
</dbReference>
<dbReference type="InterPro" id="IPR048631">
    <property type="entry name" value="SecD_1st"/>
</dbReference>
<dbReference type="Gene3D" id="3.30.1360.200">
    <property type="match status" value="1"/>
</dbReference>
<dbReference type="AlphaFoldDB" id="N2AC97"/>
<dbReference type="HAMAP" id="MF_01464_B">
    <property type="entry name" value="SecF_B"/>
    <property type="match status" value="1"/>
</dbReference>
<comment type="similarity">
    <text evidence="9">Belongs to the SecD/SecF family. SecD subfamily.</text>
</comment>
<comment type="subunit">
    <text evidence="9">Forms a complex with SecF. Part of the essential Sec protein translocation apparatus which comprises SecA, SecYEG and auxiliary proteins SecDF. Other proteins may also be involved.</text>
</comment>
<dbReference type="NCBIfam" id="TIGR00966">
    <property type="entry name" value="transloc_SecF"/>
    <property type="match status" value="1"/>
</dbReference>
<dbReference type="Pfam" id="PF22599">
    <property type="entry name" value="SecDF_P1_head"/>
    <property type="match status" value="1"/>
</dbReference>
<keyword evidence="15" id="KW-1185">Reference proteome</keyword>
<feature type="transmembrane region" description="Helical" evidence="9">
    <location>
        <begin position="7"/>
        <end position="28"/>
    </location>
</feature>
<feature type="transmembrane region" description="Helical" evidence="9">
    <location>
        <begin position="549"/>
        <end position="566"/>
    </location>
</feature>
<evidence type="ECO:0000259" key="13">
    <source>
        <dbReference type="Pfam" id="PF22599"/>
    </source>
</evidence>
<feature type="transmembrane region" description="Helical" evidence="9">
    <location>
        <begin position="367"/>
        <end position="386"/>
    </location>
</feature>
<dbReference type="InterPro" id="IPR055344">
    <property type="entry name" value="SecD_SecF_C_bact"/>
</dbReference>
<evidence type="ECO:0000313" key="14">
    <source>
        <dbReference type="EMBL" id="EMZ24083.1"/>
    </source>
</evidence>
<feature type="transmembrane region" description="Helical" evidence="9">
    <location>
        <begin position="421"/>
        <end position="443"/>
    </location>
</feature>
<dbReference type="STRING" id="1235802.C823_03346"/>
<dbReference type="InterPro" id="IPR022813">
    <property type="entry name" value="SecD/SecF_arch_bac"/>
</dbReference>
<keyword evidence="6 9" id="KW-1133">Transmembrane helix</keyword>
<protein>
    <recommendedName>
        <fullName evidence="9 10">Multifunctional fusion protein</fullName>
    </recommendedName>
    <domain>
        <recommendedName>
            <fullName evidence="9">Protein translocase subunit SecD</fullName>
        </recommendedName>
    </domain>
    <domain>
        <recommendedName>
            <fullName evidence="10">Protein-export membrane protein SecF</fullName>
        </recommendedName>
    </domain>
</protein>
<evidence type="ECO:0000256" key="1">
    <source>
        <dbReference type="ARBA" id="ARBA00004651"/>
    </source>
</evidence>
<dbReference type="HAMAP" id="MF_01463_B">
    <property type="entry name" value="SecD_B"/>
    <property type="match status" value="1"/>
</dbReference>
<sequence>MKKGKGIAILCIVLACILGLGYYASIILSSTGRGENQNITLGLDLAGGVSITYQIVDEGATAEQISDTVYKLQQRVDDYSTEAQVAREGSDRITVAIPGVTDANDILEDLGTPGSLEFQDPDGNVVLTGDDVANASARYVTQDGKNQAVVELTFTDDAAQTFSDLTAENIGKIIPIVYDGEIISNPTVNSQITGGTAMIEGMESFQAAETLASQIRIGALSLELEELTSQVVGASLGQEAISTALTAAAIGLALIIIFLIAFYWIAGVATSIGLLVYTTSVVAVIYLFEVTLTLPGIAGIILGIGMAVDANVVINARIKEELALGKSTGAAIKTGYQKALSAIIDGNVTTLIAAAVLAVKGSGTVKGFAYTLAIGIILSMVTALFVTRYSMYAIHAIGFKDVKYYGAAKERKVVDFISKRYVFFIISVVLIAAGFAAEGVNAAGGKGAFNYSLEFVGGTSTTVDLGKNYELSEIDSEIVPLINDTLGTAEVQVQKIADTTQVIFKTRNLDLAERESFAKIFEDNYSVKSEAISYQNVSETISKEMTTDAIWAVVIAVILMLIYIWFRFNDFRFASGAVIALLHDILVVLTCYAVVRISVGSTFIAVMLTILGYSINDTIVTFDRIRENLRSKARVTESELKEIANRSITQTLSRSINTSVTTFVMVLLLYILGVASIREFALPLMVGVISGTYSSICIATELWFEMKIHQKSSNDKKKSVNKKMA</sequence>
<organism evidence="14 15">
    <name type="scientific">Eubacterium plexicaudatum ASF492</name>
    <dbReference type="NCBI Taxonomy" id="1235802"/>
    <lineage>
        <taxon>Bacteria</taxon>
        <taxon>Bacillati</taxon>
        <taxon>Bacillota</taxon>
        <taxon>Clostridia</taxon>
        <taxon>Eubacteriales</taxon>
        <taxon>Eubacteriaceae</taxon>
        <taxon>Eubacterium</taxon>
    </lineage>
</organism>
<dbReference type="Proteomes" id="UP000012589">
    <property type="component" value="Unassembled WGS sequence"/>
</dbReference>
<evidence type="ECO:0000256" key="7">
    <source>
        <dbReference type="ARBA" id="ARBA00023010"/>
    </source>
</evidence>
<feature type="domain" description="Protein translocase subunit SecDF P1" evidence="12">
    <location>
        <begin position="69"/>
        <end position="122"/>
    </location>
</feature>
<feature type="domain" description="Protein export membrane protein SecD/SecF C-terminal" evidence="11">
    <location>
        <begin position="521"/>
        <end position="707"/>
    </location>
</feature>
<evidence type="ECO:0000256" key="3">
    <source>
        <dbReference type="ARBA" id="ARBA00022475"/>
    </source>
</evidence>
<dbReference type="PATRIC" id="fig|1235802.3.peg.3531"/>
<dbReference type="Gene3D" id="3.30.70.3400">
    <property type="match status" value="1"/>
</dbReference>
<feature type="transmembrane region" description="Helical" evidence="9">
    <location>
        <begin position="294"/>
        <end position="318"/>
    </location>
</feature>
<name>N2AC97_9FIRM</name>
<dbReference type="GO" id="GO:0005886">
    <property type="term" value="C:plasma membrane"/>
    <property type="evidence" value="ECO:0007669"/>
    <property type="project" value="UniProtKB-SubCell"/>
</dbReference>
<evidence type="ECO:0000259" key="12">
    <source>
        <dbReference type="Pfam" id="PF21760"/>
    </source>
</evidence>
<feature type="transmembrane region" description="Helical" evidence="9">
    <location>
        <begin position="272"/>
        <end position="288"/>
    </location>
</feature>
<dbReference type="Pfam" id="PF02355">
    <property type="entry name" value="SecD_SecF_C"/>
    <property type="match status" value="2"/>
</dbReference>
<comment type="similarity">
    <text evidence="10">Belongs to the SecD/SecF family. SecF subfamily.</text>
</comment>
<dbReference type="PROSITE" id="PS51257">
    <property type="entry name" value="PROKAR_LIPOPROTEIN"/>
    <property type="match status" value="1"/>
</dbReference>
<keyword evidence="5 9" id="KW-0653">Protein transport</keyword>
<dbReference type="eggNOG" id="COG0341">
    <property type="taxonomic scope" value="Bacteria"/>
</dbReference>
<feature type="transmembrane region" description="Helical" evidence="9">
    <location>
        <begin position="339"/>
        <end position="361"/>
    </location>
</feature>
<dbReference type="PANTHER" id="PTHR30081">
    <property type="entry name" value="PROTEIN-EXPORT MEMBRANE PROTEIN SEC"/>
    <property type="match status" value="1"/>
</dbReference>
<dbReference type="GO" id="GO:0015450">
    <property type="term" value="F:protein-transporting ATPase activity"/>
    <property type="evidence" value="ECO:0007669"/>
    <property type="project" value="InterPro"/>
</dbReference>
<feature type="transmembrane region" description="Helical" evidence="9">
    <location>
        <begin position="681"/>
        <end position="704"/>
    </location>
</feature>